<gene>
    <name evidence="2" type="ORF">TRL7639_01007</name>
</gene>
<feature type="compositionally biased region" description="Polar residues" evidence="1">
    <location>
        <begin position="1"/>
        <end position="18"/>
    </location>
</feature>
<feature type="region of interest" description="Disordered" evidence="1">
    <location>
        <begin position="1"/>
        <end position="53"/>
    </location>
</feature>
<dbReference type="Proteomes" id="UP000193077">
    <property type="component" value="Unassembled WGS sequence"/>
</dbReference>
<protein>
    <submittedName>
        <fullName evidence="2">Uncharacterized protein</fullName>
    </submittedName>
</protein>
<dbReference type="EMBL" id="FWFO01000001">
    <property type="protein sequence ID" value="SLN27162.1"/>
    <property type="molecule type" value="Genomic_DNA"/>
</dbReference>
<dbReference type="AlphaFoldDB" id="A0A1Y5S0H9"/>
<organism evidence="2 3">
    <name type="scientific">Falsiruegeria litorea R37</name>
    <dbReference type="NCBI Taxonomy" id="1200284"/>
    <lineage>
        <taxon>Bacteria</taxon>
        <taxon>Pseudomonadati</taxon>
        <taxon>Pseudomonadota</taxon>
        <taxon>Alphaproteobacteria</taxon>
        <taxon>Rhodobacterales</taxon>
        <taxon>Roseobacteraceae</taxon>
        <taxon>Falsiruegeria</taxon>
    </lineage>
</organism>
<accession>A0A1Y5S0H9</accession>
<evidence type="ECO:0000313" key="2">
    <source>
        <dbReference type="EMBL" id="SLN27162.1"/>
    </source>
</evidence>
<keyword evidence="3" id="KW-1185">Reference proteome</keyword>
<dbReference type="RefSeq" id="WP_165759756.1">
    <property type="nucleotide sequence ID" value="NZ_FWFO01000001.1"/>
</dbReference>
<evidence type="ECO:0000256" key="1">
    <source>
        <dbReference type="SAM" id="MobiDB-lite"/>
    </source>
</evidence>
<sequence>MQNREQAPQFDFSSSFAQTLKDYEQTSEASQADFERAREWRDNRDNDHSVEMK</sequence>
<name>A0A1Y5S0H9_9RHOB</name>
<evidence type="ECO:0000313" key="3">
    <source>
        <dbReference type="Proteomes" id="UP000193077"/>
    </source>
</evidence>
<feature type="compositionally biased region" description="Basic and acidic residues" evidence="1">
    <location>
        <begin position="33"/>
        <end position="53"/>
    </location>
</feature>
<reference evidence="2 3" key="1">
    <citation type="submission" date="2017-03" db="EMBL/GenBank/DDBJ databases">
        <authorList>
            <person name="Afonso C.L."/>
            <person name="Miller P.J."/>
            <person name="Scott M.A."/>
            <person name="Spackman E."/>
            <person name="Goraichik I."/>
            <person name="Dimitrov K.M."/>
            <person name="Suarez D.L."/>
            <person name="Swayne D.E."/>
        </authorList>
    </citation>
    <scope>NUCLEOTIDE SEQUENCE [LARGE SCALE GENOMIC DNA]</scope>
    <source>
        <strain evidence="2 3">CECT 7639</strain>
    </source>
</reference>
<proteinExistence type="predicted"/>